<evidence type="ECO:0000313" key="3">
    <source>
        <dbReference type="Proteomes" id="UP000027192"/>
    </source>
</evidence>
<proteinExistence type="inferred from homology"/>
<protein>
    <recommendedName>
        <fullName evidence="1">Glyoxalase</fullName>
    </recommendedName>
</protein>
<name>A0A066RNW3_9GAMM</name>
<reference evidence="2 3" key="1">
    <citation type="submission" date="2014-04" db="EMBL/GenBank/DDBJ databases">
        <title>Draft genome sequence of Photobacterium halotolerans S2753: a solonamide, ngercheumicin and holomycin producer.</title>
        <authorList>
            <person name="Machado H.R."/>
            <person name="Gram L."/>
        </authorList>
    </citation>
    <scope>NUCLEOTIDE SEQUENCE [LARGE SCALE GENOMIC DNA]</scope>
    <source>
        <strain evidence="2 3">S2753</strain>
    </source>
</reference>
<comment type="function">
    <text evidence="1">Displays glyoxalase activity, catalyzing the conversion of glyoxal to glycolate.</text>
</comment>
<dbReference type="GO" id="GO:0016829">
    <property type="term" value="F:lyase activity"/>
    <property type="evidence" value="ECO:0007669"/>
    <property type="project" value="UniProtKB-UniRule"/>
</dbReference>
<dbReference type="Proteomes" id="UP000027192">
    <property type="component" value="Unassembled WGS sequence"/>
</dbReference>
<sequence length="216" mass="23070">MKKVAVILSGSGVFDGSEIHEAVLALHAIEQAGASWHCFAPNVDQHHVINHITSEAMNETRNVLIEAARIARGQIQDVAELSARDFDALLLPGGFGAAKNLSDFAFNGANCQIHPEVKRACQEFARAQKPAGYLCIAPVLIPQIYGQGAKGTIGTEKEVACAFRSMGGDHIDCPVDEFVLDQERCLLSSPAYMLAGSISEAASGINKLVQQLVKMA</sequence>
<accession>A0A066RNW3</accession>
<keyword evidence="3" id="KW-1185">Reference proteome</keyword>
<dbReference type="PIRSF" id="PIRSF006320">
    <property type="entry name" value="Elb2"/>
    <property type="match status" value="1"/>
</dbReference>
<dbReference type="RefSeq" id="WP_036750973.1">
    <property type="nucleotide sequence ID" value="NZ_JAGSGC010000016.1"/>
</dbReference>
<evidence type="ECO:0000256" key="1">
    <source>
        <dbReference type="PIRNR" id="PIRNR006320"/>
    </source>
</evidence>
<dbReference type="Gene3D" id="3.40.50.880">
    <property type="match status" value="1"/>
</dbReference>
<dbReference type="AlphaFoldDB" id="A0A066RNW3"/>
<dbReference type="InterPro" id="IPR029062">
    <property type="entry name" value="Class_I_gatase-like"/>
</dbReference>
<comment type="similarity">
    <text evidence="1">Belongs to the peptidase C56 family.</text>
</comment>
<evidence type="ECO:0000313" key="2">
    <source>
        <dbReference type="EMBL" id="KDM92135.1"/>
    </source>
</evidence>
<organism evidence="2 3">
    <name type="scientific">Photobacterium galatheae</name>
    <dbReference type="NCBI Taxonomy" id="1654360"/>
    <lineage>
        <taxon>Bacteria</taxon>
        <taxon>Pseudomonadati</taxon>
        <taxon>Pseudomonadota</taxon>
        <taxon>Gammaproteobacteria</taxon>
        <taxon>Vibrionales</taxon>
        <taxon>Vibrionaceae</taxon>
        <taxon>Photobacterium</taxon>
    </lineage>
</organism>
<dbReference type="EMBL" id="JMIB01000013">
    <property type="protein sequence ID" value="KDM92135.1"/>
    <property type="molecule type" value="Genomic_DNA"/>
</dbReference>
<keyword evidence="1" id="KW-0456">Lyase</keyword>
<dbReference type="NCBIfam" id="NF008747">
    <property type="entry name" value="PRK11780.1"/>
    <property type="match status" value="1"/>
</dbReference>
<dbReference type="SUPFAM" id="SSF52317">
    <property type="entry name" value="Class I glutamine amidotransferase-like"/>
    <property type="match status" value="1"/>
</dbReference>
<dbReference type="OrthoDB" id="5605062at2"/>
<comment type="caution">
    <text evidence="2">The sequence shown here is derived from an EMBL/GenBank/DDBJ whole genome shotgun (WGS) entry which is preliminary data.</text>
</comment>
<dbReference type="CDD" id="cd03133">
    <property type="entry name" value="GATase1_ES1"/>
    <property type="match status" value="1"/>
</dbReference>
<dbReference type="PANTHER" id="PTHR10224:SF12">
    <property type="entry name" value="GLYOXALASE ELBB"/>
    <property type="match status" value="1"/>
</dbReference>
<comment type="catalytic activity">
    <reaction evidence="1">
        <text>glyoxal + H2O = glycolate + H(+)</text>
        <dbReference type="Rhea" id="RHEA:51672"/>
        <dbReference type="ChEBI" id="CHEBI:15377"/>
        <dbReference type="ChEBI" id="CHEBI:15378"/>
        <dbReference type="ChEBI" id="CHEBI:29805"/>
        <dbReference type="ChEBI" id="CHEBI:34779"/>
    </reaction>
</comment>
<dbReference type="PANTHER" id="PTHR10224">
    <property type="entry name" value="ES1 PROTEIN HOMOLOG, MITOCHONDRIAL"/>
    <property type="match status" value="1"/>
</dbReference>
<dbReference type="InterPro" id="IPR026041">
    <property type="entry name" value="ElbB"/>
</dbReference>
<gene>
    <name evidence="2" type="ORF">EA58_07890</name>
</gene>